<comment type="caution">
    <text evidence="9">The sequence shown here is derived from an EMBL/GenBank/DDBJ whole genome shotgun (WGS) entry which is preliminary data.</text>
</comment>
<protein>
    <submittedName>
        <fullName evidence="9">Magnesium and cobalt transport protein CorA</fullName>
    </submittedName>
</protein>
<dbReference type="CDD" id="cd12830">
    <property type="entry name" value="MtCorA-like"/>
    <property type="match status" value="1"/>
</dbReference>
<reference evidence="9 10" key="1">
    <citation type="submission" date="2024-09" db="EMBL/GenBank/DDBJ databases">
        <authorList>
            <person name="Pan X."/>
        </authorList>
    </citation>
    <scope>NUCLEOTIDE SEQUENCE [LARGE SCALE GENOMIC DNA]</scope>
    <source>
        <strain evidence="9 10">B2969</strain>
    </source>
</reference>
<dbReference type="Gene3D" id="1.20.58.340">
    <property type="entry name" value="Magnesium transport protein CorA, transmembrane region"/>
    <property type="match status" value="2"/>
</dbReference>
<evidence type="ECO:0000256" key="6">
    <source>
        <dbReference type="ARBA" id="ARBA00022989"/>
    </source>
</evidence>
<accession>A0ABW7Q4A7</accession>
<feature type="transmembrane region" description="Helical" evidence="8">
    <location>
        <begin position="280"/>
        <end position="299"/>
    </location>
</feature>
<dbReference type="EMBL" id="JBIQWL010000001">
    <property type="protein sequence ID" value="MFH8249666.1"/>
    <property type="molecule type" value="Genomic_DNA"/>
</dbReference>
<evidence type="ECO:0000256" key="5">
    <source>
        <dbReference type="ARBA" id="ARBA00022692"/>
    </source>
</evidence>
<dbReference type="InterPro" id="IPR002523">
    <property type="entry name" value="MgTranspt_CorA/ZnTranspt_ZntB"/>
</dbReference>
<dbReference type="Proteomes" id="UP001610861">
    <property type="component" value="Unassembled WGS sequence"/>
</dbReference>
<evidence type="ECO:0000256" key="2">
    <source>
        <dbReference type="ARBA" id="ARBA00009765"/>
    </source>
</evidence>
<keyword evidence="5 8" id="KW-0812">Transmembrane</keyword>
<keyword evidence="4" id="KW-1003">Cell membrane</keyword>
<evidence type="ECO:0000256" key="7">
    <source>
        <dbReference type="ARBA" id="ARBA00023136"/>
    </source>
</evidence>
<organism evidence="9 10">
    <name type="scientific">Microbacterium alkaliflavum</name>
    <dbReference type="NCBI Taxonomy" id="3248839"/>
    <lineage>
        <taxon>Bacteria</taxon>
        <taxon>Bacillati</taxon>
        <taxon>Actinomycetota</taxon>
        <taxon>Actinomycetes</taxon>
        <taxon>Micrococcales</taxon>
        <taxon>Microbacteriaceae</taxon>
        <taxon>Microbacterium</taxon>
    </lineage>
</organism>
<keyword evidence="3" id="KW-0813">Transport</keyword>
<comment type="similarity">
    <text evidence="2">Belongs to the CorA metal ion transporter (MIT) (TC 1.A.35) family.</text>
</comment>
<keyword evidence="6 8" id="KW-1133">Transmembrane helix</keyword>
<dbReference type="PANTHER" id="PTHR46494:SF1">
    <property type="entry name" value="CORA FAMILY METAL ION TRANSPORTER (EUROFUNG)"/>
    <property type="match status" value="1"/>
</dbReference>
<proteinExistence type="inferred from homology"/>
<sequence length="337" mass="37790">MALIESWVYVDGARVADEKDPEAAVREARSRGGLAWISLSRTDADDLERLGQVLGLHPLAIRDSLKGHQRSKLERYGDMTFVVLQPAHYYDDRETVECSEIDLFIGPDYVLSVDSDDRVDDSVVRDKLAEHPQVLAGGPFGVLWGMVEHVLFGYGPVLAGVENDIDEIEEQLFSHGAGVSRRIFKLQREVIDLQHATAPLPAMIERVRDIMAKSDQDAAAPAFRELEDTARHVTDRVDAFRHTLESALGVHATLVEQANNDAMRRMTEHSITQNDQVKKVSSWAAILFAPTLVGTIYGMNFHYMPELSWPLGYPMALGLMIATSVTLYFIFKRRGWL</sequence>
<dbReference type="Pfam" id="PF01544">
    <property type="entry name" value="CorA"/>
    <property type="match status" value="1"/>
</dbReference>
<gene>
    <name evidence="9" type="ORF">ACH3VR_04775</name>
</gene>
<comment type="subcellular location">
    <subcellularLocation>
        <location evidence="1">Cell membrane</location>
        <topology evidence="1">Multi-pass membrane protein</topology>
    </subcellularLocation>
</comment>
<dbReference type="InterPro" id="IPR045863">
    <property type="entry name" value="CorA_TM1_TM2"/>
</dbReference>
<evidence type="ECO:0000256" key="1">
    <source>
        <dbReference type="ARBA" id="ARBA00004651"/>
    </source>
</evidence>
<keyword evidence="10" id="KW-1185">Reference proteome</keyword>
<feature type="transmembrane region" description="Helical" evidence="8">
    <location>
        <begin position="311"/>
        <end position="331"/>
    </location>
</feature>
<dbReference type="Gene3D" id="3.30.460.20">
    <property type="entry name" value="CorA soluble domain-like"/>
    <property type="match status" value="1"/>
</dbReference>
<evidence type="ECO:0000256" key="8">
    <source>
        <dbReference type="SAM" id="Phobius"/>
    </source>
</evidence>
<evidence type="ECO:0000313" key="10">
    <source>
        <dbReference type="Proteomes" id="UP001610861"/>
    </source>
</evidence>
<dbReference type="PANTHER" id="PTHR46494">
    <property type="entry name" value="CORA FAMILY METAL ION TRANSPORTER (EUROFUNG)"/>
    <property type="match status" value="1"/>
</dbReference>
<dbReference type="SUPFAM" id="SSF144083">
    <property type="entry name" value="Magnesium transport protein CorA, transmembrane region"/>
    <property type="match status" value="1"/>
</dbReference>
<dbReference type="SUPFAM" id="SSF143865">
    <property type="entry name" value="CorA soluble domain-like"/>
    <property type="match status" value="1"/>
</dbReference>
<keyword evidence="7 8" id="KW-0472">Membrane</keyword>
<dbReference type="InterPro" id="IPR045861">
    <property type="entry name" value="CorA_cytoplasmic_dom"/>
</dbReference>
<dbReference type="RefSeq" id="WP_396639599.1">
    <property type="nucleotide sequence ID" value="NZ_JBIQWL010000001.1"/>
</dbReference>
<evidence type="ECO:0000256" key="4">
    <source>
        <dbReference type="ARBA" id="ARBA00022475"/>
    </source>
</evidence>
<evidence type="ECO:0000313" key="9">
    <source>
        <dbReference type="EMBL" id="MFH8249666.1"/>
    </source>
</evidence>
<evidence type="ECO:0000256" key="3">
    <source>
        <dbReference type="ARBA" id="ARBA00022448"/>
    </source>
</evidence>
<name>A0ABW7Q4A7_9MICO</name>